<reference evidence="2 3" key="1">
    <citation type="submission" date="2018-08" db="EMBL/GenBank/DDBJ databases">
        <title>Horizontal acquisition of hydrogen conversion ability and other habitat adaptations in Hydrogenovibrio crunogenus strains.</title>
        <authorList>
            <person name="Gonnella G."/>
            <person name="Adam N."/>
            <person name="Perner M."/>
        </authorList>
    </citation>
    <scope>NUCLEOTIDE SEQUENCE [LARGE SCALE GENOMIC DNA]</scope>
    <source>
        <strain evidence="2 3">SP-41</strain>
    </source>
</reference>
<dbReference type="InterPro" id="IPR032811">
    <property type="entry name" value="Put_conjugal_transfer"/>
</dbReference>
<dbReference type="RefSeq" id="WP_189636896.1">
    <property type="nucleotide sequence ID" value="NZ_CP032096.1"/>
</dbReference>
<accession>A0A4P7NX35</accession>
<name>A0A4P7NX35_9GAMM</name>
<feature type="chain" id="PRO_5020744954" evidence="1">
    <location>
        <begin position="21"/>
        <end position="422"/>
    </location>
</feature>
<sequence precursor="true">MNRLKLISALCLLGATSAQAAPSSSGPIGPNIGYGDASNANTIYDPLANPANNALNAADTEGYRVGLGINAQTRIEIQDLEGASDYYDNQIDPLLNDVANAAQLETNLETFIANYDQGNISTISGVTVPLLIKTDSMAGGLSLDYTRQVGAAGIIIKGTGNVTPAADGTNLTINRGSAALGVTYKQLDEFALGYGFKAVTSGNSALTIGVTARYLTLLSNQNNVDLKQFIDDNATGSANFSDYVDGMDTGSSDSNLTADIGINWMADNYMIGLTGMNLTEPTFKVNNMTSTQTKYDYFSSLVPSDYKMKAQYRVSAQVYSENREWTLAGSYDLAESNDLNNNDTQWWSVGASYATNSAWYIPDVRFGLRGNLIGTEKTYTNVGLTLGFLNLDVATTTTDFSGVEDKQKDAGIMASAGVEFDF</sequence>
<feature type="signal peptide" evidence="1">
    <location>
        <begin position="1"/>
        <end position="20"/>
    </location>
</feature>
<evidence type="ECO:0000256" key="1">
    <source>
        <dbReference type="SAM" id="SignalP"/>
    </source>
</evidence>
<evidence type="ECO:0000313" key="2">
    <source>
        <dbReference type="EMBL" id="QBZ82015.1"/>
    </source>
</evidence>
<dbReference type="Proteomes" id="UP000296201">
    <property type="component" value="Chromosome"/>
</dbReference>
<keyword evidence="3" id="KW-1185">Reference proteome</keyword>
<dbReference type="Pfam" id="PF13729">
    <property type="entry name" value="TraF_2"/>
    <property type="match status" value="1"/>
</dbReference>
<gene>
    <name evidence="2" type="ORF">GHNINEIG_00039</name>
</gene>
<keyword evidence="1" id="KW-0732">Signal</keyword>
<protein>
    <submittedName>
        <fullName evidence="2">Thiamine biosynthesis protein ThiS</fullName>
    </submittedName>
</protein>
<dbReference type="EMBL" id="CP032096">
    <property type="protein sequence ID" value="QBZ82015.1"/>
    <property type="molecule type" value="Genomic_DNA"/>
</dbReference>
<proteinExistence type="predicted"/>
<evidence type="ECO:0000313" key="3">
    <source>
        <dbReference type="Proteomes" id="UP000296201"/>
    </source>
</evidence>
<dbReference type="AlphaFoldDB" id="A0A4P7NX35"/>
<organism evidence="2 3">
    <name type="scientific">Hydrogenovibrio crunogenus</name>
    <dbReference type="NCBI Taxonomy" id="39765"/>
    <lineage>
        <taxon>Bacteria</taxon>
        <taxon>Pseudomonadati</taxon>
        <taxon>Pseudomonadota</taxon>
        <taxon>Gammaproteobacteria</taxon>
        <taxon>Thiotrichales</taxon>
        <taxon>Piscirickettsiaceae</taxon>
        <taxon>Hydrogenovibrio</taxon>
    </lineage>
</organism>